<keyword evidence="2" id="KW-1185">Reference proteome</keyword>
<organism evidence="1 2">
    <name type="scientific">Colletotrichum truncatum</name>
    <name type="common">Anthracnose fungus</name>
    <name type="synonym">Colletotrichum capsici</name>
    <dbReference type="NCBI Taxonomy" id="5467"/>
    <lineage>
        <taxon>Eukaryota</taxon>
        <taxon>Fungi</taxon>
        <taxon>Dikarya</taxon>
        <taxon>Ascomycota</taxon>
        <taxon>Pezizomycotina</taxon>
        <taxon>Sordariomycetes</taxon>
        <taxon>Hypocreomycetidae</taxon>
        <taxon>Glomerellales</taxon>
        <taxon>Glomerellaceae</taxon>
        <taxon>Colletotrichum</taxon>
        <taxon>Colletotrichum truncatum species complex</taxon>
    </lineage>
</organism>
<gene>
    <name evidence="1" type="ORF">CTRU02_214291</name>
</gene>
<evidence type="ECO:0000313" key="1">
    <source>
        <dbReference type="EMBL" id="KAL0931556.1"/>
    </source>
</evidence>
<dbReference type="Proteomes" id="UP000805649">
    <property type="component" value="Unassembled WGS sequence"/>
</dbReference>
<accession>A0ACC3YI51</accession>
<sequence>MQISHIALVFWLASTSAWELTIYNNVKGCNANDDTMYRILHGTNQNCYTFDRDMPGVSCSQFKRGGWQGPEGCSRESLLPTSVLVEPEGPATCWFYAGENCDRLGTFPIPMGNYQRSCLSPTNGFRAKSFQCTW</sequence>
<comment type="caution">
    <text evidence="1">The sequence shown here is derived from an EMBL/GenBank/DDBJ whole genome shotgun (WGS) entry which is preliminary data.</text>
</comment>
<name>A0ACC3YI51_COLTU</name>
<evidence type="ECO:0000313" key="2">
    <source>
        <dbReference type="Proteomes" id="UP000805649"/>
    </source>
</evidence>
<dbReference type="EMBL" id="VUJX02000010">
    <property type="protein sequence ID" value="KAL0931556.1"/>
    <property type="molecule type" value="Genomic_DNA"/>
</dbReference>
<protein>
    <submittedName>
        <fullName evidence="1">Uncharacterized protein</fullName>
    </submittedName>
</protein>
<proteinExistence type="predicted"/>
<reference evidence="1 2" key="1">
    <citation type="journal article" date="2020" name="Phytopathology">
        <title>Genome Sequence Resources of Colletotrichum truncatum, C. plurivorum, C. musicola, and C. sojae: Four Species Pathogenic to Soybean (Glycine max).</title>
        <authorList>
            <person name="Rogerio F."/>
            <person name="Boufleur T.R."/>
            <person name="Ciampi-Guillardi M."/>
            <person name="Sukno S.A."/>
            <person name="Thon M.R."/>
            <person name="Massola Junior N.S."/>
            <person name="Baroncelli R."/>
        </authorList>
    </citation>
    <scope>NUCLEOTIDE SEQUENCE [LARGE SCALE GENOMIC DNA]</scope>
    <source>
        <strain evidence="1 2">CMES1059</strain>
    </source>
</reference>